<sequence length="386" mass="42292">MDRKILMHVGPTMIDIDVLLAGVRNNTGFASPEFVTSMGNALNGLKYVMNAPDYQPFILPGSGTMAMESVTSLLKKGDNVLIVSSGVFGDRWVNIFKKYPLNIKHLRSEPGHIIPQDEVSRELENGKYKMVTITQVETSTGVLYPVESLVKKIRDKVDIIVVDAVASAGAEKLNVQDWGIDVCLTASQKAMAAPPGAALMVLSQNAVNHLSENSISGFYTDLNQWIKVMNSFQNGKSGYYTTLPVHIVFSLEKAFDLIREETLENRIKRHEIVSGAIRAGLNGMDMPVMAEKGFESHTVTGMMLDGISMNDFLSECLNNGIEMATGIVPEYAGKYVRIGHMGWINQNDAISTVAVIERVLRDMGRKIPANSGVSAAQEYLSSNIKD</sequence>
<dbReference type="InterPro" id="IPR015421">
    <property type="entry name" value="PyrdxlP-dep_Trfase_major"/>
</dbReference>
<keyword evidence="5" id="KW-0663">Pyridoxal phosphate</keyword>
<reference evidence="7 8" key="1">
    <citation type="submission" date="2015-09" db="EMBL/GenBank/DDBJ databases">
        <title>Heavy metals and arsenic resistance mechanisms in polyextremophilic archaea of the family Ferroplasmaceae.</title>
        <authorList>
            <person name="Bulaev A.G."/>
            <person name="Kanygina A.V."/>
        </authorList>
    </citation>
    <scope>NUCLEOTIDE SEQUENCE [LARGE SCALE GENOMIC DNA]</scope>
    <source>
        <strain evidence="7 8">VT</strain>
    </source>
</reference>
<dbReference type="AlphaFoldDB" id="A0A0Q0WGK2"/>
<dbReference type="Gene3D" id="3.40.640.10">
    <property type="entry name" value="Type I PLP-dependent aspartate aminotransferase-like (Major domain)"/>
    <property type="match status" value="1"/>
</dbReference>
<dbReference type="GO" id="GO:0004760">
    <property type="term" value="F:L-serine-pyruvate transaminase activity"/>
    <property type="evidence" value="ECO:0007669"/>
    <property type="project" value="TreeGrafter"/>
</dbReference>
<dbReference type="InterPro" id="IPR024169">
    <property type="entry name" value="SP_NH2Trfase/AEP_transaminase"/>
</dbReference>
<name>A0A0Q0WGK2_9ARCH</name>
<evidence type="ECO:0000313" key="7">
    <source>
        <dbReference type="EMBL" id="KQB34581.1"/>
    </source>
</evidence>
<evidence type="ECO:0000256" key="2">
    <source>
        <dbReference type="ARBA" id="ARBA00009236"/>
    </source>
</evidence>
<evidence type="ECO:0000313" key="8">
    <source>
        <dbReference type="Proteomes" id="UP000050320"/>
    </source>
</evidence>
<dbReference type="GO" id="GO:0019265">
    <property type="term" value="P:glycine biosynthetic process, by transamination of glyoxylate"/>
    <property type="evidence" value="ECO:0007669"/>
    <property type="project" value="TreeGrafter"/>
</dbReference>
<dbReference type="PIRSF" id="PIRSF000524">
    <property type="entry name" value="SPT"/>
    <property type="match status" value="1"/>
</dbReference>
<dbReference type="InterPro" id="IPR000192">
    <property type="entry name" value="Aminotrans_V_dom"/>
</dbReference>
<dbReference type="SUPFAM" id="SSF53383">
    <property type="entry name" value="PLP-dependent transferases"/>
    <property type="match status" value="1"/>
</dbReference>
<dbReference type="PANTHER" id="PTHR21152">
    <property type="entry name" value="AMINOTRANSFERASE CLASS V"/>
    <property type="match status" value="1"/>
</dbReference>
<proteinExistence type="inferred from homology"/>
<protein>
    <submittedName>
        <fullName evidence="7">Septum site-determining protein</fullName>
    </submittedName>
</protein>
<gene>
    <name evidence="7" type="ORF">AOG54_00875</name>
</gene>
<keyword evidence="8" id="KW-1185">Reference proteome</keyword>
<keyword evidence="4" id="KW-0808">Transferase</keyword>
<evidence type="ECO:0000256" key="5">
    <source>
        <dbReference type="ARBA" id="ARBA00022898"/>
    </source>
</evidence>
<keyword evidence="3" id="KW-0032">Aminotransferase</keyword>
<evidence type="ECO:0000256" key="3">
    <source>
        <dbReference type="ARBA" id="ARBA00022576"/>
    </source>
</evidence>
<comment type="similarity">
    <text evidence="2">Belongs to the class-V pyridoxal-phosphate-dependent aminotransferase family.</text>
</comment>
<evidence type="ECO:0000259" key="6">
    <source>
        <dbReference type="Pfam" id="PF00266"/>
    </source>
</evidence>
<dbReference type="Proteomes" id="UP000050320">
    <property type="component" value="Unassembled WGS sequence"/>
</dbReference>
<dbReference type="GO" id="GO:0008453">
    <property type="term" value="F:alanine-glyoxylate transaminase activity"/>
    <property type="evidence" value="ECO:0007669"/>
    <property type="project" value="TreeGrafter"/>
</dbReference>
<dbReference type="Pfam" id="PF00266">
    <property type="entry name" value="Aminotran_5"/>
    <property type="match status" value="1"/>
</dbReference>
<evidence type="ECO:0000256" key="1">
    <source>
        <dbReference type="ARBA" id="ARBA00001933"/>
    </source>
</evidence>
<dbReference type="InterPro" id="IPR015424">
    <property type="entry name" value="PyrdxlP-dep_Trfase"/>
</dbReference>
<dbReference type="Gene3D" id="3.90.1150.10">
    <property type="entry name" value="Aspartate Aminotransferase, domain 1"/>
    <property type="match status" value="1"/>
</dbReference>
<dbReference type="EMBL" id="LKBG01000231">
    <property type="protein sequence ID" value="KQB34581.1"/>
    <property type="molecule type" value="Genomic_DNA"/>
</dbReference>
<organism evidence="7 8">
    <name type="scientific">Acidiplasma aeolicum</name>
    <dbReference type="NCBI Taxonomy" id="507754"/>
    <lineage>
        <taxon>Archaea</taxon>
        <taxon>Methanobacteriati</taxon>
        <taxon>Thermoplasmatota</taxon>
        <taxon>Thermoplasmata</taxon>
        <taxon>Thermoplasmatales</taxon>
        <taxon>Ferroplasmaceae</taxon>
        <taxon>Acidiplasma</taxon>
    </lineage>
</organism>
<feature type="domain" description="Aminotransferase class V" evidence="6">
    <location>
        <begin position="30"/>
        <end position="326"/>
    </location>
</feature>
<dbReference type="RefSeq" id="WP_055032527.1">
    <property type="nucleotide sequence ID" value="NZ_JBBYJF010000004.1"/>
</dbReference>
<accession>A0A0Q0WGK2</accession>
<dbReference type="PANTHER" id="PTHR21152:SF24">
    <property type="entry name" value="ALANINE--GLYOXYLATE AMINOTRANSFERASE 1"/>
    <property type="match status" value="1"/>
</dbReference>
<evidence type="ECO:0000256" key="4">
    <source>
        <dbReference type="ARBA" id="ARBA00022679"/>
    </source>
</evidence>
<comment type="cofactor">
    <cofactor evidence="1">
        <name>pyridoxal 5'-phosphate</name>
        <dbReference type="ChEBI" id="CHEBI:597326"/>
    </cofactor>
</comment>
<comment type="caution">
    <text evidence="7">The sequence shown here is derived from an EMBL/GenBank/DDBJ whole genome shotgun (WGS) entry which is preliminary data.</text>
</comment>
<dbReference type="OrthoDB" id="35685at2157"/>
<dbReference type="InterPro" id="IPR015422">
    <property type="entry name" value="PyrdxlP-dep_Trfase_small"/>
</dbReference>